<organism evidence="3 4">
    <name type="scientific">Natronosporangium hydrolyticum</name>
    <dbReference type="NCBI Taxonomy" id="2811111"/>
    <lineage>
        <taxon>Bacteria</taxon>
        <taxon>Bacillati</taxon>
        <taxon>Actinomycetota</taxon>
        <taxon>Actinomycetes</taxon>
        <taxon>Micromonosporales</taxon>
        <taxon>Micromonosporaceae</taxon>
        <taxon>Natronosporangium</taxon>
    </lineage>
</organism>
<dbReference type="Pfam" id="PF03008">
    <property type="entry name" value="DUF234"/>
    <property type="match status" value="1"/>
</dbReference>
<feature type="domain" description="ATPase" evidence="1">
    <location>
        <begin position="7"/>
        <end position="207"/>
    </location>
</feature>
<dbReference type="PANTHER" id="PTHR34704">
    <property type="entry name" value="ATPASE"/>
    <property type="match status" value="1"/>
</dbReference>
<dbReference type="InterPro" id="IPR011579">
    <property type="entry name" value="ATPase_dom"/>
</dbReference>
<keyword evidence="4" id="KW-1185">Reference proteome</keyword>
<dbReference type="EMBL" id="CP070499">
    <property type="protein sequence ID" value="QSB15458.1"/>
    <property type="molecule type" value="Genomic_DNA"/>
</dbReference>
<dbReference type="Pfam" id="PF01637">
    <property type="entry name" value="ATPase_2"/>
    <property type="match status" value="1"/>
</dbReference>
<evidence type="ECO:0000259" key="1">
    <source>
        <dbReference type="Pfam" id="PF01637"/>
    </source>
</evidence>
<dbReference type="InterPro" id="IPR027417">
    <property type="entry name" value="P-loop_NTPase"/>
</dbReference>
<evidence type="ECO:0000259" key="2">
    <source>
        <dbReference type="Pfam" id="PF03008"/>
    </source>
</evidence>
<dbReference type="KEGG" id="nhy:JQS43_03640"/>
<dbReference type="Gene3D" id="3.40.50.300">
    <property type="entry name" value="P-loop containing nucleotide triphosphate hydrolases"/>
    <property type="match status" value="1"/>
</dbReference>
<proteinExistence type="predicted"/>
<gene>
    <name evidence="3" type="ORF">JQS43_03640</name>
</gene>
<sequence length="471" mass="52007">MSMGADFVNRTTELATLQKWFERPGPQLGVVWGRRRVGKTYLLAHWAKAKRAIVHTARNRPPGEELAALSAAAAPVLDLPLRDLRTRPFVDWDDAFDCFATAAVSEPLVVVLDEVPELLPANPGFESGLRAIWERMGDRRLRLVLCGSAVRTMEALQAERAPLFGRATLRMQVRPFGPHEAALMLPRLTPDERARAWGICGGSPFYLSLWDDGATAAENLTELFGSEQALLLNEGSFLLATEDFAGGRRERLPEQVLRALAAGRSRYGELKQSLGADPARPLAALQELGLIDRVLPVAGKVDPRLAYYRVADNFLAFWLSVVEPHRSMISQRLGSSLAPLLLHQLDHFMGQRWEEAFRAHLVRVLADDPRVQPMTGIGRFWRQRVPPGEDPCELDAVGLTGVERRVSLVGEAKWARQVDGGRLVRQLQRKVVEAGLVTAAHPEPVYAVCSRTGVAGELPPRTVVATAADIF</sequence>
<dbReference type="GO" id="GO:0005524">
    <property type="term" value="F:ATP binding"/>
    <property type="evidence" value="ECO:0007669"/>
    <property type="project" value="UniProtKB-KW"/>
</dbReference>
<keyword evidence="3" id="KW-0067">ATP-binding</keyword>
<protein>
    <submittedName>
        <fullName evidence="3">ATP-binding protein</fullName>
    </submittedName>
</protein>
<name>A0A895YNF1_9ACTN</name>
<dbReference type="SUPFAM" id="SSF52540">
    <property type="entry name" value="P-loop containing nucleoside triphosphate hydrolases"/>
    <property type="match status" value="1"/>
</dbReference>
<evidence type="ECO:0000313" key="3">
    <source>
        <dbReference type="EMBL" id="QSB15458.1"/>
    </source>
</evidence>
<evidence type="ECO:0000313" key="4">
    <source>
        <dbReference type="Proteomes" id="UP000662857"/>
    </source>
</evidence>
<reference evidence="3" key="1">
    <citation type="submission" date="2021-02" db="EMBL/GenBank/DDBJ databases">
        <title>Natrosporangium hydrolyticum gen. nov., sp. nov, a haloalkaliphilic actinobacterium from a soda solonchak soil.</title>
        <authorList>
            <person name="Sorokin D.Y."/>
            <person name="Khijniak T.V."/>
            <person name="Zakharycheva A.P."/>
            <person name="Boueva O.V."/>
            <person name="Ariskina E.V."/>
            <person name="Hahnke R.L."/>
            <person name="Bunk B."/>
            <person name="Sproer C."/>
            <person name="Schumann P."/>
            <person name="Evtushenko L.I."/>
            <person name="Kublanov I.V."/>
        </authorList>
    </citation>
    <scope>NUCLEOTIDE SEQUENCE</scope>
    <source>
        <strain evidence="3">DSM 106523</strain>
    </source>
</reference>
<dbReference type="Proteomes" id="UP000662857">
    <property type="component" value="Chromosome"/>
</dbReference>
<dbReference type="PANTHER" id="PTHR34704:SF1">
    <property type="entry name" value="ATPASE"/>
    <property type="match status" value="1"/>
</dbReference>
<accession>A0A895YNF1</accession>
<dbReference type="AlphaFoldDB" id="A0A895YNF1"/>
<dbReference type="InterPro" id="IPR004256">
    <property type="entry name" value="DUF234"/>
</dbReference>
<keyword evidence="3" id="KW-0547">Nucleotide-binding</keyword>
<feature type="domain" description="DUF234" evidence="2">
    <location>
        <begin position="318"/>
        <end position="416"/>
    </location>
</feature>